<name>A0A914VRX9_9BILA</name>
<keyword evidence="1" id="KW-1185">Reference proteome</keyword>
<proteinExistence type="predicted"/>
<organism evidence="1 2">
    <name type="scientific">Plectus sambesii</name>
    <dbReference type="NCBI Taxonomy" id="2011161"/>
    <lineage>
        <taxon>Eukaryota</taxon>
        <taxon>Metazoa</taxon>
        <taxon>Ecdysozoa</taxon>
        <taxon>Nematoda</taxon>
        <taxon>Chromadorea</taxon>
        <taxon>Plectida</taxon>
        <taxon>Plectina</taxon>
        <taxon>Plectoidea</taxon>
        <taxon>Plectidae</taxon>
        <taxon>Plectus</taxon>
    </lineage>
</organism>
<dbReference type="WBParaSite" id="PSAMB.scaffold2300size24055.g17231.t1">
    <property type="protein sequence ID" value="PSAMB.scaffold2300size24055.g17231.t1"/>
    <property type="gene ID" value="PSAMB.scaffold2300size24055.g17231"/>
</dbReference>
<accession>A0A914VRX9</accession>
<evidence type="ECO:0000313" key="2">
    <source>
        <dbReference type="WBParaSite" id="PSAMB.scaffold2300size24055.g17231.t1"/>
    </source>
</evidence>
<reference evidence="2" key="1">
    <citation type="submission" date="2022-11" db="UniProtKB">
        <authorList>
            <consortium name="WormBaseParasite"/>
        </authorList>
    </citation>
    <scope>IDENTIFICATION</scope>
</reference>
<sequence>MGGNTSQPPPLPTNFPYFSLTFRIHDKIKLIDCDDQCLTLIQQVVAANWPRGIQSQRYDRGAFEIKFRGFPFSESGDKAEPLVSKRMCCALLLSLQTAGWELYVNSHLSQTTDLTTWFFQRNPALIGKQLPAEGGIICLGLSSSDKLQLINAPAFLHNELLQCVGTLLQTHEVHGSDFEVKMVGRPWSDSSFEEGVSARQLLLNIIRKLDSHNFRFYGTAKFKGTADCIFFEQDRNYVGGKTGFCMLSLNGEDRIRLIDCPQSVVETVGRYISQYWPDGIQDTRQHEHCVEYKLKGYPGRSDGDDAINSRFLITNILQSLVPVGWMVMGALVISYTPFDKAVFVLRSCAPTSIPHMCISPSRADLIQLINAPKDVHEAVASVIHSNWPHGVQREGTLLMAYEWKLSGKPWSSKSGNDYAMSRHLMTRLLNEMTRMGWHVICSADVSTDFIGRMSALIQDPIDVHSWYLARTGHVAQQPNMPCPSSAAGFGMAFASPPGTVPPPSYNEAMSEK</sequence>
<dbReference type="PANTHER" id="PTHR38696:SF1">
    <property type="entry name" value="MEDIATOR OF RNA POLYMERASE II TRANSCRIPTION SUBUNIT 13"/>
    <property type="match status" value="1"/>
</dbReference>
<dbReference type="Proteomes" id="UP000887566">
    <property type="component" value="Unplaced"/>
</dbReference>
<dbReference type="AlphaFoldDB" id="A0A914VRX9"/>
<protein>
    <submittedName>
        <fullName evidence="2">Uncharacterized protein</fullName>
    </submittedName>
</protein>
<dbReference type="PANTHER" id="PTHR38696">
    <property type="entry name" value="MEDIATOR OF RNA POLYMERASE II TRANSCRIPTION SUBUNIT 13"/>
    <property type="match status" value="1"/>
</dbReference>
<evidence type="ECO:0000313" key="1">
    <source>
        <dbReference type="Proteomes" id="UP000887566"/>
    </source>
</evidence>